<protein>
    <submittedName>
        <fullName evidence="4 5">Uncharacterized protein LOC108622529</fullName>
    </submittedName>
</protein>
<evidence type="ECO:0000313" key="8">
    <source>
        <dbReference type="RefSeq" id="XP_026667352.1"/>
    </source>
</evidence>
<evidence type="ECO:0000313" key="5">
    <source>
        <dbReference type="RefSeq" id="XP_017875946.1"/>
    </source>
</evidence>
<evidence type="ECO:0000313" key="6">
    <source>
        <dbReference type="RefSeq" id="XP_026667350.1"/>
    </source>
</evidence>
<keyword evidence="1" id="KW-0812">Transmembrane</keyword>
<feature type="signal peptide" evidence="2">
    <location>
        <begin position="1"/>
        <end position="17"/>
    </location>
</feature>
<evidence type="ECO:0000313" key="4">
    <source>
        <dbReference type="RefSeq" id="XP_017875945.1"/>
    </source>
</evidence>
<accession>A0AAJ7IT09</accession>
<dbReference type="RefSeq" id="XP_026667351.1">
    <property type="nucleotide sequence ID" value="XM_026811550.1"/>
</dbReference>
<dbReference type="RefSeq" id="XP_017875946.1">
    <property type="nucleotide sequence ID" value="XM_018020457.2"/>
</dbReference>
<reference evidence="4 5" key="1">
    <citation type="submission" date="2025-04" db="UniProtKB">
        <authorList>
            <consortium name="RefSeq"/>
        </authorList>
    </citation>
    <scope>IDENTIFICATION</scope>
    <source>
        <tissue evidence="4 5">Whole body</tissue>
    </source>
</reference>
<dbReference type="Proteomes" id="UP000694925">
    <property type="component" value="Unplaced"/>
</dbReference>
<evidence type="ECO:0000313" key="3">
    <source>
        <dbReference type="Proteomes" id="UP000694925"/>
    </source>
</evidence>
<dbReference type="RefSeq" id="XP_026667350.1">
    <property type="nucleotide sequence ID" value="XM_026811549.1"/>
</dbReference>
<feature type="transmembrane region" description="Helical" evidence="1">
    <location>
        <begin position="371"/>
        <end position="393"/>
    </location>
</feature>
<evidence type="ECO:0000313" key="7">
    <source>
        <dbReference type="RefSeq" id="XP_026667351.1"/>
    </source>
</evidence>
<evidence type="ECO:0000256" key="2">
    <source>
        <dbReference type="SAM" id="SignalP"/>
    </source>
</evidence>
<dbReference type="RefSeq" id="XP_026667352.1">
    <property type="nucleotide sequence ID" value="XM_026811551.1"/>
</dbReference>
<name>A0AAJ7IT09_9HYME</name>
<keyword evidence="2" id="KW-0732">Signal</keyword>
<dbReference type="AlphaFoldDB" id="A0AAJ7IT09"/>
<gene>
    <name evidence="4 5 6 7 8" type="primary">LOC108622529</name>
</gene>
<dbReference type="KEGG" id="ccal:108622529"/>
<evidence type="ECO:0000256" key="1">
    <source>
        <dbReference type="SAM" id="Phobius"/>
    </source>
</evidence>
<organism evidence="3 5">
    <name type="scientific">Ceratina calcarata</name>
    <dbReference type="NCBI Taxonomy" id="156304"/>
    <lineage>
        <taxon>Eukaryota</taxon>
        <taxon>Metazoa</taxon>
        <taxon>Ecdysozoa</taxon>
        <taxon>Arthropoda</taxon>
        <taxon>Hexapoda</taxon>
        <taxon>Insecta</taxon>
        <taxon>Pterygota</taxon>
        <taxon>Neoptera</taxon>
        <taxon>Endopterygota</taxon>
        <taxon>Hymenoptera</taxon>
        <taxon>Apocrita</taxon>
        <taxon>Aculeata</taxon>
        <taxon>Apoidea</taxon>
        <taxon>Anthophila</taxon>
        <taxon>Apidae</taxon>
        <taxon>Ceratina</taxon>
        <taxon>Zadontomerus</taxon>
    </lineage>
</organism>
<sequence length="439" mass="49660">MHARAILLIILAGLANGQLNFEGNPLTENTEYTAEESRSYERTARYEATATNVTYAPEYSWSHQPLPSNTKNTSEFLPAIEETKEQRSSLGEQPGSWHITATAYNQASSNVDQTEVALNSFLNSKTPEESRLSLDHYLQSQYPQKTYATDVSQQQLLTQPSLVHQQALSSPVNRHLTTQLIQQRQGFAVNQPVYNAPANPNLMPPISNDQPMPPYAFGMQARNDVFYPEWYHRVRKVRGKPFPYAQSRGGPGFYNGPPPPGLFKPKGPPVEVIYTKPPGFHKGPAAISNPPVPYEDASAWFPEADHPPPPKDVYYSQLYAQSYDPYYYNYIAKTGKIKPYLYGKLGKHPEEDDGIWAELYRGFKKHGLKNLMTPTFLLGMTLPVVTLMLSALVQKRSLARSDSRGFSKEDAIQEYLEQVQKAIECHERKNRRRRDTNGC</sequence>
<feature type="chain" id="PRO_5044708863" evidence="2">
    <location>
        <begin position="18"/>
        <end position="439"/>
    </location>
</feature>
<proteinExistence type="predicted"/>
<keyword evidence="1" id="KW-1133">Transmembrane helix</keyword>
<keyword evidence="1" id="KW-0472">Membrane</keyword>
<dbReference type="RefSeq" id="XP_017875945.1">
    <property type="nucleotide sequence ID" value="XM_018020456.2"/>
</dbReference>
<dbReference type="GeneID" id="108622529"/>
<keyword evidence="3" id="KW-1185">Reference proteome</keyword>